<evidence type="ECO:0000256" key="4">
    <source>
        <dbReference type="ARBA" id="ARBA00023319"/>
    </source>
</evidence>
<evidence type="ECO:0000256" key="5">
    <source>
        <dbReference type="SAM" id="Phobius"/>
    </source>
</evidence>
<dbReference type="PROSITE" id="PS50835">
    <property type="entry name" value="IG_LIKE"/>
    <property type="match status" value="1"/>
</dbReference>
<dbReference type="Pfam" id="PF13927">
    <property type="entry name" value="Ig_3"/>
    <property type="match status" value="1"/>
</dbReference>
<keyword evidence="1" id="KW-0732">Signal</keyword>
<accession>A0ABM2WTH5</accession>
<keyword evidence="2" id="KW-1015">Disulfide bond</keyword>
<dbReference type="InterPro" id="IPR013783">
    <property type="entry name" value="Ig-like_fold"/>
</dbReference>
<dbReference type="InterPro" id="IPR052598">
    <property type="entry name" value="IgSF_CEA-related"/>
</dbReference>
<dbReference type="InterPro" id="IPR007110">
    <property type="entry name" value="Ig-like_dom"/>
</dbReference>
<dbReference type="RefSeq" id="XP_040592163.1">
    <property type="nucleotide sequence ID" value="XM_040736229.1"/>
</dbReference>
<dbReference type="SUPFAM" id="SSF48726">
    <property type="entry name" value="Immunoglobulin"/>
    <property type="match status" value="2"/>
</dbReference>
<dbReference type="InterPro" id="IPR003598">
    <property type="entry name" value="Ig_sub2"/>
</dbReference>
<keyword evidence="7" id="KW-1185">Reference proteome</keyword>
<evidence type="ECO:0000256" key="3">
    <source>
        <dbReference type="ARBA" id="ARBA00023180"/>
    </source>
</evidence>
<evidence type="ECO:0000313" key="7">
    <source>
        <dbReference type="Proteomes" id="UP000886700"/>
    </source>
</evidence>
<evidence type="ECO:0000256" key="1">
    <source>
        <dbReference type="ARBA" id="ARBA00022729"/>
    </source>
</evidence>
<proteinExistence type="predicted"/>
<keyword evidence="3" id="KW-0325">Glycoprotein</keyword>
<reference evidence="8" key="1">
    <citation type="submission" date="2025-08" db="UniProtKB">
        <authorList>
            <consortium name="RefSeq"/>
        </authorList>
    </citation>
    <scope>IDENTIFICATION</scope>
    <source>
        <tissue evidence="8">Liver</tissue>
    </source>
</reference>
<organism evidence="7 8">
    <name type="scientific">Mesocricetus auratus</name>
    <name type="common">Golden hamster</name>
    <dbReference type="NCBI Taxonomy" id="10036"/>
    <lineage>
        <taxon>Eukaryota</taxon>
        <taxon>Metazoa</taxon>
        <taxon>Chordata</taxon>
        <taxon>Craniata</taxon>
        <taxon>Vertebrata</taxon>
        <taxon>Euteleostomi</taxon>
        <taxon>Mammalia</taxon>
        <taxon>Eutheria</taxon>
        <taxon>Euarchontoglires</taxon>
        <taxon>Glires</taxon>
        <taxon>Rodentia</taxon>
        <taxon>Myomorpha</taxon>
        <taxon>Muroidea</taxon>
        <taxon>Cricetidae</taxon>
        <taxon>Cricetinae</taxon>
        <taxon>Mesocricetus</taxon>
    </lineage>
</organism>
<gene>
    <name evidence="8" type="primary">Ceacam18</name>
</gene>
<keyword evidence="4" id="KW-0393">Immunoglobulin domain</keyword>
<protein>
    <submittedName>
        <fullName evidence="8">Carcinoembryonic antigen-related cell adhesion molecule 18</fullName>
    </submittedName>
</protein>
<dbReference type="Proteomes" id="UP000886700">
    <property type="component" value="Unplaced"/>
</dbReference>
<keyword evidence="5" id="KW-1133">Transmembrane helix</keyword>
<feature type="domain" description="Ig-like" evidence="6">
    <location>
        <begin position="161"/>
        <end position="237"/>
    </location>
</feature>
<name>A0ABM2WTH5_MESAU</name>
<dbReference type="InterPro" id="IPR036179">
    <property type="entry name" value="Ig-like_dom_sf"/>
</dbReference>
<evidence type="ECO:0000313" key="8">
    <source>
        <dbReference type="RefSeq" id="XP_040592163.1"/>
    </source>
</evidence>
<evidence type="ECO:0000259" key="6">
    <source>
        <dbReference type="PROSITE" id="PS50835"/>
    </source>
</evidence>
<dbReference type="PANTHER" id="PTHR44337">
    <property type="entry name" value="CARCINOEMBRYONIC ANTIGEN-RELATED CELL ADHESION MOLECULE 8"/>
    <property type="match status" value="1"/>
</dbReference>
<dbReference type="Gene3D" id="2.60.40.10">
    <property type="entry name" value="Immunoglobulins"/>
    <property type="match status" value="2"/>
</dbReference>
<keyword evidence="5" id="KW-0472">Membrane</keyword>
<evidence type="ECO:0000256" key="2">
    <source>
        <dbReference type="ARBA" id="ARBA00023157"/>
    </source>
</evidence>
<sequence>MAQALPGSVQCIAHPLVSSGASLSPYLRAPDVSPPRRIFSIPQLKKLDLCLTCSSCSTQGWETFRAAQPMPVSWWKAWILWLLNVLPTSNIKWYVNSVPTLGNNRMTISPDGKTLVIHRVSRSDRNLQCAIEDFPEMLQRSEEIPLSVGYGPDCVSLWTQPDVFDGVLTAVTGSSVQLECACFSRPEPKFHWIHNGSLLSVSEESMALPSLSWEQMGSYRCVVKNLETHLAFYRDVTIRSPGPLPAVHREFYISGSLVVFLIIFASLGSAYICGILVYTLIIFCSIR</sequence>
<dbReference type="PANTHER" id="PTHR44337:SF10">
    <property type="entry name" value="CARCINOEMBRYONIC ANTIGEN-RELATED CELL ADHESION MOLECULE 18"/>
    <property type="match status" value="1"/>
</dbReference>
<dbReference type="GeneID" id="101831180"/>
<keyword evidence="5" id="KW-0812">Transmembrane</keyword>
<dbReference type="SMART" id="SM00408">
    <property type="entry name" value="IGc2"/>
    <property type="match status" value="1"/>
</dbReference>
<feature type="transmembrane region" description="Helical" evidence="5">
    <location>
        <begin position="251"/>
        <end position="284"/>
    </location>
</feature>